<feature type="coiled-coil region" evidence="1">
    <location>
        <begin position="406"/>
        <end position="454"/>
    </location>
</feature>
<name>A0A7J7UNW9_MYOMY</name>
<comment type="caution">
    <text evidence="4">The sequence shown here is derived from an EMBL/GenBank/DDBJ whole genome shotgun (WGS) entry which is preliminary data.</text>
</comment>
<dbReference type="AlphaFoldDB" id="A0A7J7UNW9"/>
<feature type="compositionally biased region" description="Polar residues" evidence="2">
    <location>
        <begin position="727"/>
        <end position="736"/>
    </location>
</feature>
<feature type="compositionally biased region" description="Basic and acidic residues" evidence="2">
    <location>
        <begin position="587"/>
        <end position="609"/>
    </location>
</feature>
<proteinExistence type="predicted"/>
<feature type="compositionally biased region" description="Polar residues" evidence="2">
    <location>
        <begin position="701"/>
        <end position="715"/>
    </location>
</feature>
<accession>A0A7J7UNW9</accession>
<feature type="region of interest" description="Disordered" evidence="2">
    <location>
        <begin position="514"/>
        <end position="791"/>
    </location>
</feature>
<evidence type="ECO:0000313" key="5">
    <source>
        <dbReference type="Proteomes" id="UP000527355"/>
    </source>
</evidence>
<dbReference type="EMBL" id="JABWUV010000012">
    <property type="protein sequence ID" value="KAF6314494.1"/>
    <property type="molecule type" value="Genomic_DNA"/>
</dbReference>
<feature type="compositionally biased region" description="Low complexity" evidence="2">
    <location>
        <begin position="534"/>
        <end position="551"/>
    </location>
</feature>
<dbReference type="GO" id="GO:0016853">
    <property type="term" value="F:isomerase activity"/>
    <property type="evidence" value="ECO:0007669"/>
    <property type="project" value="UniProtKB-KW"/>
</dbReference>
<feature type="coiled-coil region" evidence="1">
    <location>
        <begin position="149"/>
        <end position="367"/>
    </location>
</feature>
<gene>
    <name evidence="4" type="ORF">mMyoMyo1_005192</name>
</gene>
<organism evidence="4 5">
    <name type="scientific">Myotis myotis</name>
    <name type="common">Greater mouse-eared bat</name>
    <name type="synonym">Vespertilio myotis</name>
    <dbReference type="NCBI Taxonomy" id="51298"/>
    <lineage>
        <taxon>Eukaryota</taxon>
        <taxon>Metazoa</taxon>
        <taxon>Chordata</taxon>
        <taxon>Craniata</taxon>
        <taxon>Vertebrata</taxon>
        <taxon>Euteleostomi</taxon>
        <taxon>Mammalia</taxon>
        <taxon>Eutheria</taxon>
        <taxon>Laurasiatheria</taxon>
        <taxon>Chiroptera</taxon>
        <taxon>Yangochiroptera</taxon>
        <taxon>Vespertilionidae</taxon>
        <taxon>Myotis</taxon>
    </lineage>
</organism>
<protein>
    <submittedName>
        <fullName evidence="4">FKBP prolyl isomerase 15</fullName>
    </submittedName>
</protein>
<dbReference type="GO" id="GO:0030426">
    <property type="term" value="C:growth cone"/>
    <property type="evidence" value="ECO:0007669"/>
    <property type="project" value="TreeGrafter"/>
</dbReference>
<feature type="compositionally biased region" description="Pro residues" evidence="2">
    <location>
        <begin position="626"/>
        <end position="635"/>
    </location>
</feature>
<dbReference type="Pfam" id="PF23649">
    <property type="entry name" value="FKBP15"/>
    <property type="match status" value="1"/>
</dbReference>
<evidence type="ECO:0000256" key="1">
    <source>
        <dbReference type="SAM" id="Coils"/>
    </source>
</evidence>
<keyword evidence="5" id="KW-1185">Reference proteome</keyword>
<dbReference type="PANTHER" id="PTHR44927:SF1">
    <property type="entry name" value="FK506-BINDING PROTEIN 15"/>
    <property type="match status" value="1"/>
</dbReference>
<evidence type="ECO:0000313" key="4">
    <source>
        <dbReference type="EMBL" id="KAF6314494.1"/>
    </source>
</evidence>
<feature type="compositionally biased region" description="Acidic residues" evidence="2">
    <location>
        <begin position="521"/>
        <end position="533"/>
    </location>
</feature>
<sequence>MIMDFVFISGYVLLAFREPTLRIKSNSLSEQLTVNTNPDTVKAKLISRMAKMGQPMLPIFPPQLDSNDSEIEEVNALRGAGQPMPPPSIQPSLQPAQPVLPQVTTHAPQPSVSGLQAPSAALIQVAPLDSLLIPSVSVTMETRMIMSNIQRIIQENERLKQEILEKSSRIEEQNDKISELIERNQRYVEQSNLMMEKRNNSLQTATENTQARVLHAEQEKAKVTEELAAATAQVSHLQLKMTAHQKKETELQMQLTESLKETDLFRGQLTKLQAELSELQETSEQAQSRFKGEKQSRKQLELKVTALEEELADLRAEKQSLEKNLSERKKKSAQERCQAEEEMDEIRKSYQEELDKLRQLLKKARVSTDQAASEQLSLVQAELQTQWEAKCEHLLASAKDEHLQQYQEVCAQRDASQQKLLQLQEKCLALQAQVTTLTEQNEQHIKEIEKTKSQMSGVEVATDSSEKVKKIMNQVFQSLRGEFELEESYNGRTILGTIMNTIKMVTLQLLNQHEPETGESSNEDEEEEQEEEQPQSPSQEQSVSASSEPSQAPLSRERQESPLVQTEQVVKEAGPLPPQAPLTPQEDAQRREGKSTEAEVLAEIKDDSLPPKLACIPPHRALGPPTSVPPEPPGPITVDSEFEETLAASPLGNACVGERESSTRLSLTLDPKKGDDPLSLEPESPGGEPQPPEFKKEEDVTSSAGPSKELSSTEAGSVAAGAALGPNPSSQRSSLSGDEEDELFKGATLKVPKSKAQSEEEDEDEVSMKGRPPPTPLFGDDDDDDDIDWLG</sequence>
<reference evidence="4 5" key="1">
    <citation type="journal article" date="2020" name="Nature">
        <title>Six reference-quality genomes reveal evolution of bat adaptations.</title>
        <authorList>
            <person name="Jebb D."/>
            <person name="Huang Z."/>
            <person name="Pippel M."/>
            <person name="Hughes G.M."/>
            <person name="Lavrichenko K."/>
            <person name="Devanna P."/>
            <person name="Winkler S."/>
            <person name="Jermiin L.S."/>
            <person name="Skirmuntt E.C."/>
            <person name="Katzourakis A."/>
            <person name="Burkitt-Gray L."/>
            <person name="Ray D.A."/>
            <person name="Sullivan K.A.M."/>
            <person name="Roscito J.G."/>
            <person name="Kirilenko B.M."/>
            <person name="Davalos L.M."/>
            <person name="Corthals A.P."/>
            <person name="Power M.L."/>
            <person name="Jones G."/>
            <person name="Ransome R.D."/>
            <person name="Dechmann D.K.N."/>
            <person name="Locatelli A.G."/>
            <person name="Puechmaille S.J."/>
            <person name="Fedrigo O."/>
            <person name="Jarvis E.D."/>
            <person name="Hiller M."/>
            <person name="Vernes S.C."/>
            <person name="Myers E.W."/>
            <person name="Teeling E.C."/>
        </authorList>
    </citation>
    <scope>NUCLEOTIDE SEQUENCE [LARGE SCALE GENOMIC DNA]</scope>
    <source>
        <strain evidence="4">MMyoMyo1</strain>
        <tissue evidence="4">Flight muscle</tissue>
    </source>
</reference>
<dbReference type="PANTHER" id="PTHR44927">
    <property type="entry name" value="FK506-BINDING PROTEIN 15"/>
    <property type="match status" value="1"/>
</dbReference>
<dbReference type="Proteomes" id="UP000527355">
    <property type="component" value="Unassembled WGS sequence"/>
</dbReference>
<dbReference type="InterPro" id="IPR056598">
    <property type="entry name" value="FKBP-15_dom"/>
</dbReference>
<feature type="compositionally biased region" description="Acidic residues" evidence="2">
    <location>
        <begin position="779"/>
        <end position="791"/>
    </location>
</feature>
<keyword evidence="4" id="KW-0413">Isomerase</keyword>
<feature type="domain" description="FK506-binding protein 15-like" evidence="3">
    <location>
        <begin position="139"/>
        <end position="361"/>
    </location>
</feature>
<evidence type="ECO:0000259" key="3">
    <source>
        <dbReference type="Pfam" id="PF23649"/>
    </source>
</evidence>
<feature type="compositionally biased region" description="Low complexity" evidence="2">
    <location>
        <begin position="677"/>
        <end position="687"/>
    </location>
</feature>
<keyword evidence="1" id="KW-0175">Coiled coil</keyword>
<dbReference type="VEuPathDB" id="HostDB:GeneID_118667167"/>
<evidence type="ECO:0000256" key="2">
    <source>
        <dbReference type="SAM" id="MobiDB-lite"/>
    </source>
</evidence>